<dbReference type="Proteomes" id="UP001500843">
    <property type="component" value="Unassembled WGS sequence"/>
</dbReference>
<evidence type="ECO:0008006" key="4">
    <source>
        <dbReference type="Google" id="ProtNLM"/>
    </source>
</evidence>
<comment type="caution">
    <text evidence="2">The sequence shown here is derived from an EMBL/GenBank/DDBJ whole genome shotgun (WGS) entry which is preliminary data.</text>
</comment>
<keyword evidence="1" id="KW-1133">Transmembrane helix</keyword>
<dbReference type="NCBIfam" id="NF041635">
    <property type="entry name" value="STM3941_fam"/>
    <property type="match status" value="1"/>
</dbReference>
<evidence type="ECO:0000313" key="2">
    <source>
        <dbReference type="EMBL" id="GAA4704230.1"/>
    </source>
</evidence>
<gene>
    <name evidence="2" type="ORF">GCM10023198_27280</name>
</gene>
<reference evidence="3" key="1">
    <citation type="journal article" date="2019" name="Int. J. Syst. Evol. Microbiol.">
        <title>The Global Catalogue of Microorganisms (GCM) 10K type strain sequencing project: providing services to taxonomists for standard genome sequencing and annotation.</title>
        <authorList>
            <consortium name="The Broad Institute Genomics Platform"/>
            <consortium name="The Broad Institute Genome Sequencing Center for Infectious Disease"/>
            <person name="Wu L."/>
            <person name="Ma J."/>
        </authorList>
    </citation>
    <scope>NUCLEOTIDE SEQUENCE [LARGE SCALE GENOMIC DNA]</scope>
    <source>
        <strain evidence="3">JCM 17975</strain>
    </source>
</reference>
<feature type="transmembrane region" description="Helical" evidence="1">
    <location>
        <begin position="12"/>
        <end position="37"/>
    </location>
</feature>
<dbReference type="RefSeq" id="WP_253867871.1">
    <property type="nucleotide sequence ID" value="NZ_BAABHM010000011.1"/>
</dbReference>
<keyword evidence="3" id="KW-1185">Reference proteome</keyword>
<evidence type="ECO:0000313" key="3">
    <source>
        <dbReference type="Proteomes" id="UP001500843"/>
    </source>
</evidence>
<evidence type="ECO:0000256" key="1">
    <source>
        <dbReference type="SAM" id="Phobius"/>
    </source>
</evidence>
<keyword evidence="1" id="KW-0812">Transmembrane</keyword>
<name>A0ABP8XDZ2_9MICO</name>
<organism evidence="2 3">
    <name type="scientific">Promicromonospora umidemergens</name>
    <dbReference type="NCBI Taxonomy" id="629679"/>
    <lineage>
        <taxon>Bacteria</taxon>
        <taxon>Bacillati</taxon>
        <taxon>Actinomycetota</taxon>
        <taxon>Actinomycetes</taxon>
        <taxon>Micrococcales</taxon>
        <taxon>Promicromonosporaceae</taxon>
        <taxon>Promicromonospora</taxon>
    </lineage>
</organism>
<keyword evidence="1" id="KW-0472">Membrane</keyword>
<feature type="transmembrane region" description="Helical" evidence="1">
    <location>
        <begin position="53"/>
        <end position="78"/>
    </location>
</feature>
<accession>A0ABP8XDZ2</accession>
<protein>
    <recommendedName>
        <fullName evidence="4">DUF304 domain-containing protein</fullName>
    </recommendedName>
</protein>
<dbReference type="InterPro" id="IPR048136">
    <property type="entry name" value="STM3941-like"/>
</dbReference>
<proteinExistence type="predicted"/>
<dbReference type="EMBL" id="BAABHM010000011">
    <property type="protein sequence ID" value="GAA4704230.1"/>
    <property type="molecule type" value="Genomic_DNA"/>
</dbReference>
<sequence>MTEAVEFEVSRTRILLIGLVAGPLMTAASVLIVIAALNPTAVRWLAPISPLLWLLYMVVGVVGAAFFGYGTVLCLTFLRKPGAGLVVDTEGFTDTSSGVATGRTTWDQVTGWHLHQVQKQTSLCVVVKDPEPVLAAMRPVARLMSRGNIKLVGTPVCIGLTGLRGGPEPVIAAFEQYYDRWARRAAGAEEA</sequence>